<evidence type="ECO:0000259" key="5">
    <source>
        <dbReference type="Pfam" id="PF16903"/>
    </source>
</evidence>
<dbReference type="GO" id="GO:0019028">
    <property type="term" value="C:viral capsid"/>
    <property type="evidence" value="ECO:0007669"/>
    <property type="project" value="UniProtKB-KW"/>
</dbReference>
<keyword evidence="2" id="KW-0167">Capsid protein</keyword>
<evidence type="ECO:0000313" key="6">
    <source>
        <dbReference type="EMBL" id="ABT16798.1"/>
    </source>
</evidence>
<evidence type="ECO:0000256" key="3">
    <source>
        <dbReference type="ARBA" id="ARBA00022844"/>
    </source>
</evidence>
<dbReference type="OrthoDB" id="5765at10239"/>
<protein>
    <submittedName>
        <fullName evidence="6">Uncharacterized protein Z664R</fullName>
    </submittedName>
</protein>
<dbReference type="GeneID" id="5470235"/>
<dbReference type="SUPFAM" id="SSF49749">
    <property type="entry name" value="Group II dsDNA viruses VP"/>
    <property type="match status" value="2"/>
</dbReference>
<accession>A7K9S4</accession>
<proteinExistence type="predicted"/>
<dbReference type="RefSeq" id="YP_001427145.1">
    <property type="nucleotide sequence ID" value="NC_008724.1"/>
</dbReference>
<evidence type="ECO:0000313" key="7">
    <source>
        <dbReference type="Proteomes" id="UP000202420"/>
    </source>
</evidence>
<dbReference type="EMBL" id="EF101928">
    <property type="protein sequence ID" value="ABT16798.1"/>
    <property type="molecule type" value="Genomic_DNA"/>
</dbReference>
<dbReference type="Pfam" id="PF16903">
    <property type="entry name" value="Capsid_N"/>
    <property type="match status" value="1"/>
</dbReference>
<comment type="subcellular location">
    <subcellularLocation>
        <location evidence="1">Virion</location>
    </subcellularLocation>
</comment>
<dbReference type="InterPro" id="IPR016112">
    <property type="entry name" value="VP_dsDNA_II"/>
</dbReference>
<feature type="domain" description="Major capsid protein C-terminal" evidence="4">
    <location>
        <begin position="211"/>
        <end position="403"/>
    </location>
</feature>
<dbReference type="Gene3D" id="2.70.9.10">
    <property type="entry name" value="Adenovirus Type 2 Hexon, domain 4"/>
    <property type="match status" value="1"/>
</dbReference>
<feature type="domain" description="Major capsid protein N-terminal" evidence="5">
    <location>
        <begin position="24"/>
        <end position="208"/>
    </location>
</feature>
<evidence type="ECO:0000256" key="1">
    <source>
        <dbReference type="ARBA" id="ARBA00004328"/>
    </source>
</evidence>
<dbReference type="InterPro" id="IPR007542">
    <property type="entry name" value="MCP_C"/>
</dbReference>
<keyword evidence="7" id="KW-1185">Reference proteome</keyword>
<name>A7K9S4_9PHYC</name>
<dbReference type="KEGG" id="vg:5470235"/>
<dbReference type="Gene3D" id="2.70.9.20">
    <property type="entry name" value="Major capsid protein Vp54"/>
    <property type="match status" value="1"/>
</dbReference>
<gene>
    <name evidence="6" type="primary">Z664R</name>
    <name evidence="6" type="ORF">ATCV1_Z664R</name>
</gene>
<dbReference type="Proteomes" id="UP000202420">
    <property type="component" value="Segment"/>
</dbReference>
<evidence type="ECO:0000259" key="4">
    <source>
        <dbReference type="Pfam" id="PF04451"/>
    </source>
</evidence>
<evidence type="ECO:0000256" key="2">
    <source>
        <dbReference type="ARBA" id="ARBA00022561"/>
    </source>
</evidence>
<dbReference type="InterPro" id="IPR031654">
    <property type="entry name" value="Capsid_N"/>
</dbReference>
<dbReference type="Pfam" id="PF04451">
    <property type="entry name" value="Capsid_NCLDV"/>
    <property type="match status" value="1"/>
</dbReference>
<keyword evidence="3" id="KW-0946">Virion</keyword>
<dbReference type="GO" id="GO:0005198">
    <property type="term" value="F:structural molecule activity"/>
    <property type="evidence" value="ECO:0007669"/>
    <property type="project" value="InterPro"/>
</dbReference>
<organism evidence="6 7">
    <name type="scientific">Chlorovirus heliozoae</name>
    <dbReference type="NCBI Taxonomy" id="322019"/>
    <lineage>
        <taxon>Viruses</taxon>
        <taxon>Varidnaviria</taxon>
        <taxon>Bamfordvirae</taxon>
        <taxon>Nucleocytoviricota</taxon>
        <taxon>Megaviricetes</taxon>
        <taxon>Algavirales</taxon>
        <taxon>Phycodnaviridae</taxon>
        <taxon>Chlorovirus</taxon>
    </lineage>
</organism>
<sequence>MGGLTQLVAVGYQDVYLTGDAKNTYWKKAYKRYTNFALESIEQNISGAVDYGNEVTIKISKSGDLINAIALQITLQRGDADLSLPQPYFPVEHFIDYVEVYVGGQKVFEFDHQWFRMYWELYLTYDQKIAYNTMCDFQTEVEGYERTFYLPLPLWFNAFNNGNALPLVALQYHDVQIRLKLTQSQYIVGINESFTPTMRCYADYVFLDPPERKWFAQTPHKYIIQQVQRNLSPAQVSNTNNNYIITLPFNHPVQCLLWALIPNMTTHGQYTGLPGEQNTEVLAPIAEAKISFNGVDRFTARQGRYFQSYQPWYSAKGQWMTSGVYLYSFGTNIKYGVPSGTMNFSRVDTALLHITTKAAVVADTTTPAVVTELMTTTTANALTTLLTYAVNFNVLRVDSGMGGIEFAN</sequence>
<reference evidence="6 7" key="1">
    <citation type="submission" date="2006-09" db="EMBL/GenBank/DDBJ databases">
        <title>Sequence and annotation of the 288-kb ATCV-1 virus that infects an endosymbiotic Chlorella strain of the heliozoon Acanthocystis turfacea.</title>
        <authorList>
            <person name="Fitzgerald L.A."/>
            <person name="Graves M.V."/>
            <person name="Li X."/>
            <person name="Pfitzner A.J.P."/>
            <person name="Hartigan J."/>
            <person name="Van Etten J.L."/>
        </authorList>
    </citation>
    <scope>NUCLEOTIDE SEQUENCE [LARGE SCALE GENOMIC DNA]</scope>
    <source>
        <strain evidence="6 7">ATCV-1</strain>
    </source>
</reference>
<dbReference type="InterPro" id="IPR038519">
    <property type="entry name" value="MCP_C_sf"/>
</dbReference>